<dbReference type="EMBL" id="UYJE01006600">
    <property type="protein sequence ID" value="VDI47354.1"/>
    <property type="molecule type" value="Genomic_DNA"/>
</dbReference>
<gene>
    <name evidence="3" type="ORF">MGAL_10B053978</name>
</gene>
<dbReference type="PANTHER" id="PTHR22744:SF14">
    <property type="entry name" value="BTB DOMAIN-CONTAINING PROTEIN-RELATED"/>
    <property type="match status" value="1"/>
</dbReference>
<protein>
    <recommendedName>
        <fullName evidence="2">BTB domain-containing protein</fullName>
    </recommendedName>
</protein>
<evidence type="ECO:0000313" key="4">
    <source>
        <dbReference type="Proteomes" id="UP000596742"/>
    </source>
</evidence>
<dbReference type="Pfam" id="PF00651">
    <property type="entry name" value="BTB"/>
    <property type="match status" value="1"/>
</dbReference>
<dbReference type="SMART" id="SM00225">
    <property type="entry name" value="BTB"/>
    <property type="match status" value="1"/>
</dbReference>
<dbReference type="InterPro" id="IPR011333">
    <property type="entry name" value="SKP1/BTB/POZ_sf"/>
</dbReference>
<dbReference type="SUPFAM" id="SSF54695">
    <property type="entry name" value="POZ domain"/>
    <property type="match status" value="1"/>
</dbReference>
<organism evidence="3 4">
    <name type="scientific">Mytilus galloprovincialis</name>
    <name type="common">Mediterranean mussel</name>
    <dbReference type="NCBI Taxonomy" id="29158"/>
    <lineage>
        <taxon>Eukaryota</taxon>
        <taxon>Metazoa</taxon>
        <taxon>Spiralia</taxon>
        <taxon>Lophotrochozoa</taxon>
        <taxon>Mollusca</taxon>
        <taxon>Bivalvia</taxon>
        <taxon>Autobranchia</taxon>
        <taxon>Pteriomorphia</taxon>
        <taxon>Mytilida</taxon>
        <taxon>Mytiloidea</taxon>
        <taxon>Mytilidae</taxon>
        <taxon>Mytilinae</taxon>
        <taxon>Mytilus</taxon>
    </lineage>
</organism>
<dbReference type="Gene3D" id="3.30.710.10">
    <property type="entry name" value="Potassium Channel Kv1.1, Chain A"/>
    <property type="match status" value="1"/>
</dbReference>
<dbReference type="InterPro" id="IPR000210">
    <property type="entry name" value="BTB/POZ_dom"/>
</dbReference>
<dbReference type="OrthoDB" id="437903at2759"/>
<proteinExistence type="predicted"/>
<feature type="region of interest" description="Disordered" evidence="1">
    <location>
        <begin position="1"/>
        <end position="23"/>
    </location>
</feature>
<dbReference type="CDD" id="cd18186">
    <property type="entry name" value="BTB_POZ_ZBTB_KLHL-like"/>
    <property type="match status" value="1"/>
</dbReference>
<evidence type="ECO:0000256" key="1">
    <source>
        <dbReference type="SAM" id="MobiDB-lite"/>
    </source>
</evidence>
<dbReference type="PANTHER" id="PTHR22744">
    <property type="entry name" value="HELIX LOOP HELIX PROTEIN 21-RELATED"/>
    <property type="match status" value="1"/>
</dbReference>
<dbReference type="PROSITE" id="PS50097">
    <property type="entry name" value="BTB"/>
    <property type="match status" value="1"/>
</dbReference>
<reference evidence="3" key="1">
    <citation type="submission" date="2018-11" db="EMBL/GenBank/DDBJ databases">
        <authorList>
            <person name="Alioto T."/>
            <person name="Alioto T."/>
        </authorList>
    </citation>
    <scope>NUCLEOTIDE SEQUENCE</scope>
</reference>
<sequence>MEETSKKLRAGVETEDVRSHKNTLSPFNKQDLTIKIGDKEIFVKKDDLIEVSPVFQTMLTANFKEKDAQQIELPDKDPTTFALFLRHTLPGFDGLELQEATANLILPLAHEYQTNTTLSKIDKVLAACVEGREYKCGENLTNEILTAEFYNLQQYVKACINKASAFSHKPFIKNPKFHDISGDTKSEIFLNMCKEMEDLIQENEVRISQCVQSLEEHSKRSGCFNCQSGTKFRESFDKLNTGGVSSTKATKQCLPIHDVCNFLVIGPLMSGTPTAARALTGCDTSSVIEIGKGKQLQGVGKTCIYHLSF</sequence>
<accession>A0A8B6FED2</accession>
<dbReference type="Proteomes" id="UP000596742">
    <property type="component" value="Unassembled WGS sequence"/>
</dbReference>
<dbReference type="AlphaFoldDB" id="A0A8B6FED2"/>
<name>A0A8B6FED2_MYTGA</name>
<evidence type="ECO:0000259" key="2">
    <source>
        <dbReference type="PROSITE" id="PS50097"/>
    </source>
</evidence>
<keyword evidence="4" id="KW-1185">Reference proteome</keyword>
<feature type="compositionally biased region" description="Basic and acidic residues" evidence="1">
    <location>
        <begin position="1"/>
        <end position="19"/>
    </location>
</feature>
<comment type="caution">
    <text evidence="3">The sequence shown here is derived from an EMBL/GenBank/DDBJ whole genome shotgun (WGS) entry which is preliminary data.</text>
</comment>
<feature type="domain" description="BTB" evidence="2">
    <location>
        <begin position="30"/>
        <end position="91"/>
    </location>
</feature>
<evidence type="ECO:0000313" key="3">
    <source>
        <dbReference type="EMBL" id="VDI47354.1"/>
    </source>
</evidence>